<keyword evidence="3" id="KW-1185">Reference proteome</keyword>
<evidence type="ECO:0000256" key="1">
    <source>
        <dbReference type="SAM" id="MobiDB-lite"/>
    </source>
</evidence>
<evidence type="ECO:0000313" key="2">
    <source>
        <dbReference type="EnsemblPlants" id="OPUNC06G15060.1"/>
    </source>
</evidence>
<proteinExistence type="predicted"/>
<dbReference type="Proteomes" id="UP000026962">
    <property type="component" value="Chromosome 6"/>
</dbReference>
<reference evidence="2" key="1">
    <citation type="submission" date="2015-04" db="UniProtKB">
        <authorList>
            <consortium name="EnsemblPlants"/>
        </authorList>
    </citation>
    <scope>IDENTIFICATION</scope>
</reference>
<feature type="region of interest" description="Disordered" evidence="1">
    <location>
        <begin position="1"/>
        <end position="22"/>
    </location>
</feature>
<dbReference type="AlphaFoldDB" id="A0A0E0LC39"/>
<dbReference type="Gramene" id="OPUNC06G15060.1">
    <property type="protein sequence ID" value="OPUNC06G15060.1"/>
    <property type="gene ID" value="OPUNC06G15060"/>
</dbReference>
<sequence>MSAKSNSHTASTPPPQPPPSPARWLTGAFKRGMRVLARGFVPFPHSRYSARATPAPVLRHTSRLQGEHNMDHLLIHVEQGTTERRRSKSVLPPLYPPPLLPQVVLWGFKGAHALGPVAPRRSHTCCRCNTRAVPVPGMSWPPRHRSHITKSCRKYPAANYQFFYGVPEQNAFLRFLLANYKFFGCPIETFALIFSQMGSTTACENRLIFQRGSLILCTPPVKMDFCIWVCTSYL</sequence>
<dbReference type="HOGENOM" id="CLU_1186632_0_0_1"/>
<reference evidence="2" key="2">
    <citation type="submission" date="2018-05" db="EMBL/GenBank/DDBJ databases">
        <title>OpunRS2 (Oryza punctata Reference Sequence Version 2).</title>
        <authorList>
            <person name="Zhang J."/>
            <person name="Kudrna D."/>
            <person name="Lee S."/>
            <person name="Talag J."/>
            <person name="Welchert J."/>
            <person name="Wing R.A."/>
        </authorList>
    </citation>
    <scope>NUCLEOTIDE SEQUENCE [LARGE SCALE GENOMIC DNA]</scope>
</reference>
<evidence type="ECO:0000313" key="3">
    <source>
        <dbReference type="Proteomes" id="UP000026962"/>
    </source>
</evidence>
<organism evidence="2">
    <name type="scientific">Oryza punctata</name>
    <name type="common">Red rice</name>
    <dbReference type="NCBI Taxonomy" id="4537"/>
    <lineage>
        <taxon>Eukaryota</taxon>
        <taxon>Viridiplantae</taxon>
        <taxon>Streptophyta</taxon>
        <taxon>Embryophyta</taxon>
        <taxon>Tracheophyta</taxon>
        <taxon>Spermatophyta</taxon>
        <taxon>Magnoliopsida</taxon>
        <taxon>Liliopsida</taxon>
        <taxon>Poales</taxon>
        <taxon>Poaceae</taxon>
        <taxon>BOP clade</taxon>
        <taxon>Oryzoideae</taxon>
        <taxon>Oryzeae</taxon>
        <taxon>Oryzinae</taxon>
        <taxon>Oryza</taxon>
    </lineage>
</organism>
<accession>A0A0E0LC39</accession>
<feature type="compositionally biased region" description="Pro residues" evidence="1">
    <location>
        <begin position="12"/>
        <end position="21"/>
    </location>
</feature>
<dbReference type="EnsemblPlants" id="OPUNC06G15060.1">
    <property type="protein sequence ID" value="OPUNC06G15060.1"/>
    <property type="gene ID" value="OPUNC06G15060"/>
</dbReference>
<protein>
    <submittedName>
        <fullName evidence="2">Uncharacterized protein</fullName>
    </submittedName>
</protein>
<name>A0A0E0LC39_ORYPU</name>